<reference evidence="1" key="1">
    <citation type="submission" date="2022-07" db="EMBL/GenBank/DDBJ databases">
        <title>Phylogenomic reconstructions and comparative analyses of Kickxellomycotina fungi.</title>
        <authorList>
            <person name="Reynolds N.K."/>
            <person name="Stajich J.E."/>
            <person name="Barry K."/>
            <person name="Grigoriev I.V."/>
            <person name="Crous P."/>
            <person name="Smith M.E."/>
        </authorList>
    </citation>
    <scope>NUCLEOTIDE SEQUENCE</scope>
    <source>
        <strain evidence="1">CBS 102833</strain>
    </source>
</reference>
<dbReference type="Proteomes" id="UP001140096">
    <property type="component" value="Unassembled WGS sequence"/>
</dbReference>
<name>A0ACC1LG60_9FUNG</name>
<keyword evidence="2" id="KW-1185">Reference proteome</keyword>
<evidence type="ECO:0000313" key="2">
    <source>
        <dbReference type="Proteomes" id="UP001140096"/>
    </source>
</evidence>
<protein>
    <submittedName>
        <fullName evidence="1">Enoyl CoA hydratase</fullName>
    </submittedName>
</protein>
<proteinExistence type="predicted"/>
<organism evidence="1 2">
    <name type="scientific">Coemansia furcata</name>
    <dbReference type="NCBI Taxonomy" id="417177"/>
    <lineage>
        <taxon>Eukaryota</taxon>
        <taxon>Fungi</taxon>
        <taxon>Fungi incertae sedis</taxon>
        <taxon>Zoopagomycota</taxon>
        <taxon>Kickxellomycotina</taxon>
        <taxon>Kickxellomycetes</taxon>
        <taxon>Kickxellales</taxon>
        <taxon>Kickxellaceae</taxon>
        <taxon>Coemansia</taxon>
    </lineage>
</organism>
<accession>A0ACC1LG60</accession>
<gene>
    <name evidence="1" type="primary">ECH1</name>
    <name evidence="1" type="ORF">H4S07_003683</name>
</gene>
<dbReference type="EMBL" id="JANBUP010001264">
    <property type="protein sequence ID" value="KAJ2806975.1"/>
    <property type="molecule type" value="Genomic_DNA"/>
</dbReference>
<sequence>MPNYKFECLNVSVSGEGVARVEINRPEALNAFNTQTWTEIGQCFTQFKSDGDVRSVVLCAAGRMFTAGLDLKEAMASSLGKARDPDSDVDVARKGYYHRLFILDFQSAISAVEVCDKPVVVVVQGGCLGIGMDLISACDVRIATEDAYFVVKEVDIGMAADVGTLQRLPKIVGNDSWVREVCYTARRVGSKEAHLVGLVSSVYATTGEAMKAAEDMAGVIAAKSPVAVVGTKHLLNYSRDHSVGEGLEYTALWNTLAHNSHDMATAIVSSLKKQAAQFPKL</sequence>
<comment type="caution">
    <text evidence="1">The sequence shown here is derived from an EMBL/GenBank/DDBJ whole genome shotgun (WGS) entry which is preliminary data.</text>
</comment>
<evidence type="ECO:0000313" key="1">
    <source>
        <dbReference type="EMBL" id="KAJ2806975.1"/>
    </source>
</evidence>